<evidence type="ECO:0000256" key="1">
    <source>
        <dbReference type="SAM" id="MobiDB-lite"/>
    </source>
</evidence>
<dbReference type="InterPro" id="IPR027921">
    <property type="entry name" value="NOPCHAP1"/>
</dbReference>
<gene>
    <name evidence="2" type="ORF">V6N11_068914</name>
</gene>
<dbReference type="PANTHER" id="PTHR28674:SF1">
    <property type="entry name" value="NOP PROTEIN CHAPERONE 1"/>
    <property type="match status" value="1"/>
</dbReference>
<organism evidence="2 3">
    <name type="scientific">Hibiscus sabdariffa</name>
    <name type="common">roselle</name>
    <dbReference type="NCBI Taxonomy" id="183260"/>
    <lineage>
        <taxon>Eukaryota</taxon>
        <taxon>Viridiplantae</taxon>
        <taxon>Streptophyta</taxon>
        <taxon>Embryophyta</taxon>
        <taxon>Tracheophyta</taxon>
        <taxon>Spermatophyta</taxon>
        <taxon>Magnoliopsida</taxon>
        <taxon>eudicotyledons</taxon>
        <taxon>Gunneridae</taxon>
        <taxon>Pentapetalae</taxon>
        <taxon>rosids</taxon>
        <taxon>malvids</taxon>
        <taxon>Malvales</taxon>
        <taxon>Malvaceae</taxon>
        <taxon>Malvoideae</taxon>
        <taxon>Hibiscus</taxon>
    </lineage>
</organism>
<dbReference type="Pfam" id="PF15370">
    <property type="entry name" value="NOPCHAP1"/>
    <property type="match status" value="1"/>
</dbReference>
<proteinExistence type="predicted"/>
<dbReference type="Proteomes" id="UP001396334">
    <property type="component" value="Unassembled WGS sequence"/>
</dbReference>
<name>A0ABR2PBK2_9ROSI</name>
<evidence type="ECO:0000313" key="2">
    <source>
        <dbReference type="EMBL" id="KAK8985666.1"/>
    </source>
</evidence>
<sequence length="265" mass="29069">MLPYPSEDLAPISRRFAPMYRTPCNQLRRCATTTCTHNRYDALLLQTQTPLSREQLHISVSSNMVYGLGRLVTPSQLSSRGVQATDQIMLDLNRSKDLLRFEHKSCSSSPLESALLVCREKTRPFQLMLPRNQPSPIFLKVKFWGKLELDANNNSQAYDIEVLNGNDSKVIEMELMLGVADLHTPKALAAVESAIGGNQPVTTVSGGDSSSGTESDDSSDGSDDTEESDDDNETSCPRELEKSKTGKDNAVGEAAGKSRSKNQVK</sequence>
<protein>
    <submittedName>
        <fullName evidence="2">Uncharacterized protein</fullName>
    </submittedName>
</protein>
<dbReference type="PANTHER" id="PTHR28674">
    <property type="entry name" value="SIMILAR TO DNA SEGMENT, CHR 10, WAYNE STATE UNIVERSITY 102,-EXPRESSED"/>
    <property type="match status" value="1"/>
</dbReference>
<feature type="compositionally biased region" description="Acidic residues" evidence="1">
    <location>
        <begin position="214"/>
        <end position="233"/>
    </location>
</feature>
<evidence type="ECO:0000313" key="3">
    <source>
        <dbReference type="Proteomes" id="UP001396334"/>
    </source>
</evidence>
<dbReference type="EMBL" id="JBBPBN010000069">
    <property type="protein sequence ID" value="KAK8985666.1"/>
    <property type="molecule type" value="Genomic_DNA"/>
</dbReference>
<accession>A0ABR2PBK2</accession>
<feature type="compositionally biased region" description="Basic and acidic residues" evidence="1">
    <location>
        <begin position="236"/>
        <end position="247"/>
    </location>
</feature>
<keyword evidence="3" id="KW-1185">Reference proteome</keyword>
<reference evidence="2 3" key="1">
    <citation type="journal article" date="2024" name="G3 (Bethesda)">
        <title>Genome assembly of Hibiscus sabdariffa L. provides insights into metabolisms of medicinal natural products.</title>
        <authorList>
            <person name="Kim T."/>
        </authorList>
    </citation>
    <scope>NUCLEOTIDE SEQUENCE [LARGE SCALE GENOMIC DNA]</scope>
    <source>
        <strain evidence="2">TK-2024</strain>
        <tissue evidence="2">Old leaves</tissue>
    </source>
</reference>
<comment type="caution">
    <text evidence="2">The sequence shown here is derived from an EMBL/GenBank/DDBJ whole genome shotgun (WGS) entry which is preliminary data.</text>
</comment>
<feature type="region of interest" description="Disordered" evidence="1">
    <location>
        <begin position="198"/>
        <end position="265"/>
    </location>
</feature>